<evidence type="ECO:0000256" key="1">
    <source>
        <dbReference type="SAM" id="Phobius"/>
    </source>
</evidence>
<reference evidence="2 3" key="1">
    <citation type="submission" date="2023-07" db="EMBL/GenBank/DDBJ databases">
        <title>Genomic Encyclopedia of Type Strains, Phase IV (KMG-IV): sequencing the most valuable type-strain genomes for metagenomic binning, comparative biology and taxonomic classification.</title>
        <authorList>
            <person name="Goeker M."/>
        </authorList>
    </citation>
    <scope>NUCLEOTIDE SEQUENCE [LARGE SCALE GENOMIC DNA]</scope>
    <source>
        <strain evidence="2 3">DSM 17740</strain>
    </source>
</reference>
<evidence type="ECO:0000313" key="2">
    <source>
        <dbReference type="EMBL" id="MDQ0337711.1"/>
    </source>
</evidence>
<evidence type="ECO:0000313" key="3">
    <source>
        <dbReference type="Proteomes" id="UP001232445"/>
    </source>
</evidence>
<keyword evidence="1" id="KW-0472">Membrane</keyword>
<feature type="transmembrane region" description="Helical" evidence="1">
    <location>
        <begin position="118"/>
        <end position="137"/>
    </location>
</feature>
<comment type="caution">
    <text evidence="2">The sequence shown here is derived from an EMBL/GenBank/DDBJ whole genome shotgun (WGS) entry which is preliminary data.</text>
</comment>
<sequence length="278" mass="31632">MIYLFLIWFITDAFYLLFRKQGWTAINYKQEVIVQGFGLNLFIHYLLFLGMMFTVYTLGLAPTAAVNITLPATLVLFSMMLFCLTLLGWIDDRWGDQKVKGFRGHFGRLIRDRHVTTGLAKAVFGLVVALMVSWQLSSSWAEFILFSMAMALSMHIFNLLDVRPGRALKSYWVFSAAVVPFLSIGTALFLVIPVFFSTLMLFRYDRRQLAMLGDTGSMALGGTFGFQLIAHAPLFMVAVLVFFFLGLTIAAERISLTTWIEQHGWLAKWDRWGLVDKS</sequence>
<keyword evidence="3" id="KW-1185">Reference proteome</keyword>
<feature type="transmembrane region" description="Helical" evidence="1">
    <location>
        <begin position="143"/>
        <end position="160"/>
    </location>
</feature>
<dbReference type="RefSeq" id="WP_307335013.1">
    <property type="nucleotide sequence ID" value="NZ_JAUSUQ010000001.1"/>
</dbReference>
<feature type="transmembrane region" description="Helical" evidence="1">
    <location>
        <begin position="37"/>
        <end position="56"/>
    </location>
</feature>
<name>A0ABU0CP92_9BACI</name>
<protein>
    <submittedName>
        <fullName evidence="2">Uncharacterized protein</fullName>
    </submittedName>
</protein>
<dbReference type="Proteomes" id="UP001232445">
    <property type="component" value="Unassembled WGS sequence"/>
</dbReference>
<keyword evidence="1" id="KW-1133">Transmembrane helix</keyword>
<feature type="transmembrane region" description="Helical" evidence="1">
    <location>
        <begin position="68"/>
        <end position="90"/>
    </location>
</feature>
<keyword evidence="1" id="KW-0812">Transmembrane</keyword>
<accession>A0ABU0CP92</accession>
<dbReference type="EMBL" id="JAUSUQ010000001">
    <property type="protein sequence ID" value="MDQ0337711.1"/>
    <property type="molecule type" value="Genomic_DNA"/>
</dbReference>
<feature type="transmembrane region" description="Helical" evidence="1">
    <location>
        <begin position="224"/>
        <end position="247"/>
    </location>
</feature>
<feature type="transmembrane region" description="Helical" evidence="1">
    <location>
        <begin position="172"/>
        <end position="204"/>
    </location>
</feature>
<gene>
    <name evidence="2" type="ORF">J2S00_000481</name>
</gene>
<proteinExistence type="predicted"/>
<organism evidence="2 3">
    <name type="scientific">Caldalkalibacillus uzonensis</name>
    <dbReference type="NCBI Taxonomy" id="353224"/>
    <lineage>
        <taxon>Bacteria</taxon>
        <taxon>Bacillati</taxon>
        <taxon>Bacillota</taxon>
        <taxon>Bacilli</taxon>
        <taxon>Bacillales</taxon>
        <taxon>Bacillaceae</taxon>
        <taxon>Caldalkalibacillus</taxon>
    </lineage>
</organism>